<feature type="region of interest" description="Disordered" evidence="1">
    <location>
        <begin position="134"/>
        <end position="163"/>
    </location>
</feature>
<protein>
    <submittedName>
        <fullName evidence="2">Uncharacterized protein</fullName>
    </submittedName>
</protein>
<evidence type="ECO:0000256" key="1">
    <source>
        <dbReference type="SAM" id="MobiDB-lite"/>
    </source>
</evidence>
<feature type="region of interest" description="Disordered" evidence="1">
    <location>
        <begin position="187"/>
        <end position="209"/>
    </location>
</feature>
<sequence>MGHRCPFLHHHHHHQQQSSASTEGSSADRSHGNKHTPAGASALALPAMPSLPLAAIDYDNRHQYRDHRKQQYHHRYHHHLLHSPCSYTTSLLQSPLRELLLLSTLLPAASLWTSRHHPDVILFLPISNSSEHSPSVKQEALAPSSTASSRREQPSGDAAAGARWSVKHKSLPSMVALSAHGEPKTISKFNFTSPTTPTTAAGNRWTMGERWQGSGGSLMGTRVPSFTAGATFESHLQFNEIIL</sequence>
<accession>A0A182IWV0</accession>
<dbReference type="EnsemblMetazoa" id="AATE007031-RA">
    <property type="protein sequence ID" value="AATE007031-PA.1"/>
    <property type="gene ID" value="AATE007031"/>
</dbReference>
<organism evidence="2">
    <name type="scientific">Anopheles atroparvus</name>
    <name type="common">European mosquito</name>
    <dbReference type="NCBI Taxonomy" id="41427"/>
    <lineage>
        <taxon>Eukaryota</taxon>
        <taxon>Metazoa</taxon>
        <taxon>Ecdysozoa</taxon>
        <taxon>Arthropoda</taxon>
        <taxon>Hexapoda</taxon>
        <taxon>Insecta</taxon>
        <taxon>Pterygota</taxon>
        <taxon>Neoptera</taxon>
        <taxon>Endopterygota</taxon>
        <taxon>Diptera</taxon>
        <taxon>Nematocera</taxon>
        <taxon>Culicoidea</taxon>
        <taxon>Culicidae</taxon>
        <taxon>Anophelinae</taxon>
        <taxon>Anopheles</taxon>
    </lineage>
</organism>
<dbReference type="AlphaFoldDB" id="A0A182IWV0"/>
<feature type="compositionally biased region" description="Polar residues" evidence="1">
    <location>
        <begin position="187"/>
        <end position="201"/>
    </location>
</feature>
<dbReference type="VEuPathDB" id="VectorBase:AATE007031"/>
<reference evidence="2" key="1">
    <citation type="submission" date="2022-08" db="UniProtKB">
        <authorList>
            <consortium name="EnsemblMetazoa"/>
        </authorList>
    </citation>
    <scope>IDENTIFICATION</scope>
    <source>
        <strain evidence="2">EBRO</strain>
    </source>
</reference>
<name>A0A182IWV0_ANOAO</name>
<proteinExistence type="predicted"/>
<feature type="compositionally biased region" description="Basic residues" evidence="1">
    <location>
        <begin position="1"/>
        <end position="15"/>
    </location>
</feature>
<evidence type="ECO:0000313" key="2">
    <source>
        <dbReference type="EnsemblMetazoa" id="AATE007031-PA.1"/>
    </source>
</evidence>
<feature type="region of interest" description="Disordered" evidence="1">
    <location>
        <begin position="1"/>
        <end position="40"/>
    </location>
</feature>